<keyword evidence="3" id="KW-1185">Reference proteome</keyword>
<comment type="caution">
    <text evidence="2">The sequence shown here is derived from an EMBL/GenBank/DDBJ whole genome shotgun (WGS) entry which is preliminary data.</text>
</comment>
<dbReference type="Pfam" id="PF04120">
    <property type="entry name" value="Iron_permease"/>
    <property type="match status" value="1"/>
</dbReference>
<protein>
    <recommendedName>
        <fullName evidence="4">Low affinity iron permease family protein</fullName>
    </recommendedName>
</protein>
<proteinExistence type="predicted"/>
<gene>
    <name evidence="2" type="ORF">GCM10022256_02270</name>
</gene>
<reference evidence="3" key="1">
    <citation type="journal article" date="2019" name="Int. J. Syst. Evol. Microbiol.">
        <title>The Global Catalogue of Microorganisms (GCM) 10K type strain sequencing project: providing services to taxonomists for standard genome sequencing and annotation.</title>
        <authorList>
            <consortium name="The Broad Institute Genomics Platform"/>
            <consortium name="The Broad Institute Genome Sequencing Center for Infectious Disease"/>
            <person name="Wu L."/>
            <person name="Ma J."/>
        </authorList>
    </citation>
    <scope>NUCLEOTIDE SEQUENCE [LARGE SCALE GENOMIC DNA]</scope>
    <source>
        <strain evidence="3">JCM 17442</strain>
    </source>
</reference>
<evidence type="ECO:0008006" key="4">
    <source>
        <dbReference type="Google" id="ProtNLM"/>
    </source>
</evidence>
<evidence type="ECO:0000256" key="1">
    <source>
        <dbReference type="SAM" id="Phobius"/>
    </source>
</evidence>
<sequence>MRHPRWRRGLINARQTRTASGRRWSSRVLHRVNEATAHSTTGVVAALAILGWVVYGFVAAFPAWWDNVLYITSSTITLLMVFAIQHTQARQQTAVQRKLDEILHALPHADDRLIAVEEAPDAELEALATLDLLEREEAVQTRGALEHCADPHG</sequence>
<feature type="transmembrane region" description="Helical" evidence="1">
    <location>
        <begin position="41"/>
        <end position="61"/>
    </location>
</feature>
<feature type="transmembrane region" description="Helical" evidence="1">
    <location>
        <begin position="67"/>
        <end position="84"/>
    </location>
</feature>
<keyword evidence="1" id="KW-0812">Transmembrane</keyword>
<name>A0ABP8DX95_9MICO</name>
<accession>A0ABP8DX95</accession>
<dbReference type="EMBL" id="BAABAU010000001">
    <property type="protein sequence ID" value="GAA4264615.1"/>
    <property type="molecule type" value="Genomic_DNA"/>
</dbReference>
<keyword evidence="1" id="KW-1133">Transmembrane helix</keyword>
<dbReference type="InterPro" id="IPR007251">
    <property type="entry name" value="Iron_permease_Fet4"/>
</dbReference>
<dbReference type="Proteomes" id="UP001501594">
    <property type="component" value="Unassembled WGS sequence"/>
</dbReference>
<organism evidence="2 3">
    <name type="scientific">Frondihabitans peucedani</name>
    <dbReference type="NCBI Taxonomy" id="598626"/>
    <lineage>
        <taxon>Bacteria</taxon>
        <taxon>Bacillati</taxon>
        <taxon>Actinomycetota</taxon>
        <taxon>Actinomycetes</taxon>
        <taxon>Micrococcales</taxon>
        <taxon>Microbacteriaceae</taxon>
        <taxon>Frondihabitans</taxon>
    </lineage>
</organism>
<evidence type="ECO:0000313" key="3">
    <source>
        <dbReference type="Proteomes" id="UP001501594"/>
    </source>
</evidence>
<keyword evidence="1" id="KW-0472">Membrane</keyword>
<evidence type="ECO:0000313" key="2">
    <source>
        <dbReference type="EMBL" id="GAA4264615.1"/>
    </source>
</evidence>